<dbReference type="GO" id="GO:0047617">
    <property type="term" value="F:fatty acyl-CoA hydrolase activity"/>
    <property type="evidence" value="ECO:0007669"/>
    <property type="project" value="TreeGrafter"/>
</dbReference>
<dbReference type="RefSeq" id="WP_092559656.1">
    <property type="nucleotide sequence ID" value="NZ_FOYZ01000003.1"/>
</dbReference>
<dbReference type="PANTHER" id="PTHR31793:SF27">
    <property type="entry name" value="NOVEL THIOESTERASE SUPERFAMILY DOMAIN AND SAPOSIN A-TYPE DOMAIN CONTAINING PROTEIN (0610012H03RIK)"/>
    <property type="match status" value="1"/>
</dbReference>
<keyword evidence="4" id="KW-1185">Reference proteome</keyword>
<dbReference type="STRING" id="37658.SAMN05661086_01062"/>
<evidence type="ECO:0000313" key="4">
    <source>
        <dbReference type="Proteomes" id="UP000199659"/>
    </source>
</evidence>
<dbReference type="InterPro" id="IPR029069">
    <property type="entry name" value="HotDog_dom_sf"/>
</dbReference>
<dbReference type="InterPro" id="IPR050563">
    <property type="entry name" value="4-hydroxybenzoyl-CoA_TE"/>
</dbReference>
<dbReference type="SUPFAM" id="SSF54637">
    <property type="entry name" value="Thioesterase/thiol ester dehydrase-isomerase"/>
    <property type="match status" value="1"/>
</dbReference>
<accession>A0A1I6IQZ2</accession>
<dbReference type="Pfam" id="PF13279">
    <property type="entry name" value="4HBT_2"/>
    <property type="match status" value="1"/>
</dbReference>
<keyword evidence="2 3" id="KW-0378">Hydrolase</keyword>
<name>A0A1I6IQZ2_9FIRM</name>
<evidence type="ECO:0000313" key="3">
    <source>
        <dbReference type="EMBL" id="SFR69154.1"/>
    </source>
</evidence>
<dbReference type="PANTHER" id="PTHR31793">
    <property type="entry name" value="4-HYDROXYBENZOYL-COA THIOESTERASE FAMILY MEMBER"/>
    <property type="match status" value="1"/>
</dbReference>
<dbReference type="PIRSF" id="PIRSF003230">
    <property type="entry name" value="YbgC"/>
    <property type="match status" value="1"/>
</dbReference>
<reference evidence="3 4" key="1">
    <citation type="submission" date="2016-10" db="EMBL/GenBank/DDBJ databases">
        <authorList>
            <person name="de Groot N.N."/>
        </authorList>
    </citation>
    <scope>NUCLEOTIDE SEQUENCE [LARGE SCALE GENOMIC DNA]</scope>
    <source>
        <strain evidence="3 4">743A</strain>
    </source>
</reference>
<dbReference type="CDD" id="cd00586">
    <property type="entry name" value="4HBT"/>
    <property type="match status" value="1"/>
</dbReference>
<dbReference type="InterPro" id="IPR006684">
    <property type="entry name" value="YbgC/YbaW"/>
</dbReference>
<dbReference type="EMBL" id="FOYZ01000003">
    <property type="protein sequence ID" value="SFR69154.1"/>
    <property type="molecule type" value="Genomic_DNA"/>
</dbReference>
<evidence type="ECO:0000256" key="1">
    <source>
        <dbReference type="ARBA" id="ARBA00005953"/>
    </source>
</evidence>
<dbReference type="AlphaFoldDB" id="A0A1I6IQZ2"/>
<organism evidence="3 4">
    <name type="scientific">Anaeromicropila populeti</name>
    <dbReference type="NCBI Taxonomy" id="37658"/>
    <lineage>
        <taxon>Bacteria</taxon>
        <taxon>Bacillati</taxon>
        <taxon>Bacillota</taxon>
        <taxon>Clostridia</taxon>
        <taxon>Lachnospirales</taxon>
        <taxon>Lachnospiraceae</taxon>
        <taxon>Anaeromicropila</taxon>
    </lineage>
</organism>
<evidence type="ECO:0000256" key="2">
    <source>
        <dbReference type="ARBA" id="ARBA00022801"/>
    </source>
</evidence>
<dbReference type="OrthoDB" id="9800856at2"/>
<dbReference type="Gene3D" id="3.10.129.10">
    <property type="entry name" value="Hotdog Thioesterase"/>
    <property type="match status" value="1"/>
</dbReference>
<proteinExistence type="inferred from homology"/>
<dbReference type="NCBIfam" id="TIGR00051">
    <property type="entry name" value="YbgC/FadM family acyl-CoA thioesterase"/>
    <property type="match status" value="1"/>
</dbReference>
<gene>
    <name evidence="3" type="ORF">SAMN05661086_01062</name>
</gene>
<comment type="similarity">
    <text evidence="1">Belongs to the 4-hydroxybenzoyl-CoA thioesterase family.</text>
</comment>
<protein>
    <submittedName>
        <fullName evidence="3">Acyl-CoA thioester hydrolase</fullName>
    </submittedName>
</protein>
<sequence>MRKIGVYKHKAQYYETDQMKVVHHSNYIRWFEEARNEMLDLLDFSYHRMEEMGFICPLTEVACKYKSMVRFDETVYIVPKVEGFNGVKIEFTYQVIDAVTKELRVLGSTAHAVLDKNYHLISLKKSHPDAYDFFAGLVGQDVIDIP</sequence>
<dbReference type="Proteomes" id="UP000199659">
    <property type="component" value="Unassembled WGS sequence"/>
</dbReference>